<reference evidence="2" key="1">
    <citation type="journal article" date="2023" name="Nat. Plants">
        <title>Single-cell RNA sequencing provides a high-resolution roadmap for understanding the multicellular compartmentation of specialized metabolism.</title>
        <authorList>
            <person name="Sun S."/>
            <person name="Shen X."/>
            <person name="Li Y."/>
            <person name="Li Y."/>
            <person name="Wang S."/>
            <person name="Li R."/>
            <person name="Zhang H."/>
            <person name="Shen G."/>
            <person name="Guo B."/>
            <person name="Wei J."/>
            <person name="Xu J."/>
            <person name="St-Pierre B."/>
            <person name="Chen S."/>
            <person name="Sun C."/>
        </authorList>
    </citation>
    <scope>NUCLEOTIDE SEQUENCE [LARGE SCALE GENOMIC DNA]</scope>
</reference>
<organism evidence="1 2">
    <name type="scientific">Catharanthus roseus</name>
    <name type="common">Madagascar periwinkle</name>
    <name type="synonym">Vinca rosea</name>
    <dbReference type="NCBI Taxonomy" id="4058"/>
    <lineage>
        <taxon>Eukaryota</taxon>
        <taxon>Viridiplantae</taxon>
        <taxon>Streptophyta</taxon>
        <taxon>Embryophyta</taxon>
        <taxon>Tracheophyta</taxon>
        <taxon>Spermatophyta</taxon>
        <taxon>Magnoliopsida</taxon>
        <taxon>eudicotyledons</taxon>
        <taxon>Gunneridae</taxon>
        <taxon>Pentapetalae</taxon>
        <taxon>asterids</taxon>
        <taxon>lamiids</taxon>
        <taxon>Gentianales</taxon>
        <taxon>Apocynaceae</taxon>
        <taxon>Rauvolfioideae</taxon>
        <taxon>Vinceae</taxon>
        <taxon>Catharanthinae</taxon>
        <taxon>Catharanthus</taxon>
    </lineage>
</organism>
<dbReference type="EMBL" id="CM044703">
    <property type="protein sequence ID" value="KAI5673186.1"/>
    <property type="molecule type" value="Genomic_DNA"/>
</dbReference>
<evidence type="ECO:0000313" key="2">
    <source>
        <dbReference type="Proteomes" id="UP001060085"/>
    </source>
</evidence>
<sequence length="345" mass="39758">MLNPEAPEYLPISHSTPTPDLLHFHHPFYYPRYIIPPTFQNVSTNYYSPPQQGHDDLQQSAGNNFSPPPPPPSIPAEGPPVPSDPDYCLPVAVRDDRSISNQLFPRVITGRKYIPGSGRRPRFWSFPYRGRGRGQRRHGFGFGTTRERIRSPIESSNRLNKHGMIPLKIHEEKTTLMIKNIPYEFTRLNLMEFLDKHCMEENLRSKEEEEHPIHSAYDFLYLPIDFKTKKNKGYAFVNFNESRAVWKFFNAFNGRKWDSSDSPKIRRIVSARIQGKEALVKHFERTYFDCESDEFLPACFNPARDGSVNENEIEISTVGRRRRGVQGQVSSGSPLESPPPEHTSV</sequence>
<protein>
    <submittedName>
        <fullName evidence="1">Uncharacterized protein</fullName>
    </submittedName>
</protein>
<comment type="caution">
    <text evidence="1">The sequence shown here is derived from an EMBL/GenBank/DDBJ whole genome shotgun (WGS) entry which is preliminary data.</text>
</comment>
<gene>
    <name evidence="1" type="ORF">M9H77_13550</name>
</gene>
<dbReference type="Proteomes" id="UP001060085">
    <property type="component" value="Linkage Group LG03"/>
</dbReference>
<accession>A0ACC0BKI9</accession>
<evidence type="ECO:0000313" key="1">
    <source>
        <dbReference type="EMBL" id="KAI5673186.1"/>
    </source>
</evidence>
<name>A0ACC0BKI9_CATRO</name>
<proteinExistence type="predicted"/>
<keyword evidence="2" id="KW-1185">Reference proteome</keyword>